<dbReference type="PANTHER" id="PTHR21346">
    <property type="entry name" value="FUN14 DOMAIN CONTAINING"/>
    <property type="match status" value="1"/>
</dbReference>
<sequence length="234" mass="25473">MLHLRRGLVRAVVPTARAISTHRPRSFPPNNFAIELAIPTASSSTSRRFMTPLQLLVLVMPVGTITSLNSSSIAECAGKKDENDHTTDLFDWDKIQTTIDHALEQLPTSWNHVQTHVQSHVENWASKGQLQNISWGFALGACSGYSLKKVSKVGAFLVGIAFCATQVASYNGYVDVNYEKLQEDITKLMDINKDGAVNAKDAKALYDKAMGILEYSLPAGSGFGVGFLVGFRAA</sequence>
<proteinExistence type="inferred from homology"/>
<dbReference type="GO" id="GO:0000422">
    <property type="term" value="P:autophagy of mitochondrion"/>
    <property type="evidence" value="ECO:0007669"/>
    <property type="project" value="TreeGrafter"/>
</dbReference>
<reference evidence="7 8" key="1">
    <citation type="submission" date="2019-03" db="EMBL/GenBank/DDBJ databases">
        <authorList>
            <person name="Gaulin E."/>
            <person name="Dumas B."/>
        </authorList>
    </citation>
    <scope>NUCLEOTIDE SEQUENCE [LARGE SCALE GENOMIC DNA]</scope>
    <source>
        <strain evidence="7">CBS 568.67</strain>
    </source>
</reference>
<dbReference type="InterPro" id="IPR007014">
    <property type="entry name" value="FUN14"/>
</dbReference>
<evidence type="ECO:0000256" key="1">
    <source>
        <dbReference type="ARBA" id="ARBA00004370"/>
    </source>
</evidence>
<dbReference type="EMBL" id="VJMH01000213">
    <property type="protein sequence ID" value="KAF0717808.1"/>
    <property type="molecule type" value="Genomic_DNA"/>
</dbReference>
<dbReference type="Proteomes" id="UP000332933">
    <property type="component" value="Unassembled WGS sequence"/>
</dbReference>
<dbReference type="EMBL" id="CAADRA010000213">
    <property type="protein sequence ID" value="VFT79283.1"/>
    <property type="molecule type" value="Genomic_DNA"/>
</dbReference>
<evidence type="ECO:0000256" key="4">
    <source>
        <dbReference type="ARBA" id="ARBA00022989"/>
    </source>
</evidence>
<dbReference type="AlphaFoldDB" id="A0A485K6N0"/>
<evidence type="ECO:0000256" key="5">
    <source>
        <dbReference type="ARBA" id="ARBA00023136"/>
    </source>
</evidence>
<dbReference type="PANTHER" id="PTHR21346:SF0">
    <property type="entry name" value="RE45833P"/>
    <property type="match status" value="1"/>
</dbReference>
<comment type="similarity">
    <text evidence="2">Belongs to the FUN14 family.</text>
</comment>
<evidence type="ECO:0000256" key="3">
    <source>
        <dbReference type="ARBA" id="ARBA00022692"/>
    </source>
</evidence>
<evidence type="ECO:0000256" key="2">
    <source>
        <dbReference type="ARBA" id="ARBA00009160"/>
    </source>
</evidence>
<evidence type="ECO:0000313" key="8">
    <source>
        <dbReference type="Proteomes" id="UP000332933"/>
    </source>
</evidence>
<gene>
    <name evidence="7" type="primary">Aste57867_2080</name>
    <name evidence="6" type="ORF">As57867_002076</name>
    <name evidence="7" type="ORF">ASTE57867_2080</name>
</gene>
<reference evidence="6" key="2">
    <citation type="submission" date="2019-06" db="EMBL/GenBank/DDBJ databases">
        <title>Genomics analysis of Aphanomyces spp. identifies a new class of oomycete effector associated with host adaptation.</title>
        <authorList>
            <person name="Gaulin E."/>
        </authorList>
    </citation>
    <scope>NUCLEOTIDE SEQUENCE</scope>
    <source>
        <strain evidence="6">CBS 578.67</strain>
    </source>
</reference>
<evidence type="ECO:0000313" key="6">
    <source>
        <dbReference type="EMBL" id="KAF0717808.1"/>
    </source>
</evidence>
<keyword evidence="3" id="KW-0812">Transmembrane</keyword>
<name>A0A485K6N0_9STRA</name>
<dbReference type="GO" id="GO:0005741">
    <property type="term" value="C:mitochondrial outer membrane"/>
    <property type="evidence" value="ECO:0007669"/>
    <property type="project" value="TreeGrafter"/>
</dbReference>
<accession>A0A485K6N0</accession>
<keyword evidence="8" id="KW-1185">Reference proteome</keyword>
<keyword evidence="4" id="KW-1133">Transmembrane helix</keyword>
<evidence type="ECO:0000313" key="7">
    <source>
        <dbReference type="EMBL" id="VFT79283.1"/>
    </source>
</evidence>
<dbReference type="OrthoDB" id="163794at2759"/>
<protein>
    <submittedName>
        <fullName evidence="7">Aste57867_2080 protein</fullName>
    </submittedName>
</protein>
<comment type="subcellular location">
    <subcellularLocation>
        <location evidence="1">Membrane</location>
    </subcellularLocation>
</comment>
<dbReference type="Pfam" id="PF04930">
    <property type="entry name" value="FUN14"/>
    <property type="match status" value="1"/>
</dbReference>
<organism evidence="7 8">
    <name type="scientific">Aphanomyces stellatus</name>
    <dbReference type="NCBI Taxonomy" id="120398"/>
    <lineage>
        <taxon>Eukaryota</taxon>
        <taxon>Sar</taxon>
        <taxon>Stramenopiles</taxon>
        <taxon>Oomycota</taxon>
        <taxon>Saprolegniomycetes</taxon>
        <taxon>Saprolegniales</taxon>
        <taxon>Verrucalvaceae</taxon>
        <taxon>Aphanomyces</taxon>
    </lineage>
</organism>
<keyword evidence="5" id="KW-0472">Membrane</keyword>